<feature type="signal peptide" evidence="1">
    <location>
        <begin position="1"/>
        <end position="24"/>
    </location>
</feature>
<keyword evidence="3" id="KW-1185">Reference proteome</keyword>
<proteinExistence type="predicted"/>
<protein>
    <submittedName>
        <fullName evidence="2">Peptidase S1</fullName>
    </submittedName>
</protein>
<keyword evidence="1" id="KW-0732">Signal</keyword>
<reference evidence="2 3" key="1">
    <citation type="submission" date="2021-05" db="EMBL/GenBank/DDBJ databases">
        <title>Bacteria Genome sequencing.</title>
        <authorList>
            <person name="Takabe Y."/>
            <person name="Nakajima Y."/>
            <person name="Suzuki S."/>
            <person name="Shiozaki T."/>
        </authorList>
    </citation>
    <scope>NUCLEOTIDE SEQUENCE [LARGE SCALE GENOMIC DNA]</scope>
    <source>
        <strain evidence="2 3">AI_62</strain>
    </source>
</reference>
<gene>
    <name evidence="2" type="ORF">JANAI62_04980</name>
</gene>
<dbReference type="Proteomes" id="UP000786693">
    <property type="component" value="Unassembled WGS sequence"/>
</dbReference>
<dbReference type="RefSeq" id="WP_255576071.1">
    <property type="nucleotide sequence ID" value="NZ_BPFH01000001.1"/>
</dbReference>
<organism evidence="2 3">
    <name type="scientific">Jannaschia pagri</name>
    <dbReference type="NCBI Taxonomy" id="2829797"/>
    <lineage>
        <taxon>Bacteria</taxon>
        <taxon>Pseudomonadati</taxon>
        <taxon>Pseudomonadota</taxon>
        <taxon>Alphaproteobacteria</taxon>
        <taxon>Rhodobacterales</taxon>
        <taxon>Roseobacteraceae</taxon>
        <taxon>Jannaschia</taxon>
    </lineage>
</organism>
<feature type="chain" id="PRO_5046537070" evidence="1">
    <location>
        <begin position="25"/>
        <end position="162"/>
    </location>
</feature>
<dbReference type="EMBL" id="BPFH01000001">
    <property type="protein sequence ID" value="GIT93875.1"/>
    <property type="molecule type" value="Genomic_DNA"/>
</dbReference>
<evidence type="ECO:0000256" key="1">
    <source>
        <dbReference type="SAM" id="SignalP"/>
    </source>
</evidence>
<accession>A0ABQ4NHI5</accession>
<sequence>MVQLSKTAMAAACGLAMMSSAAVACPDVRQNGAYGRYTGSDLYDPKYFNVTAGGNYSLKRQCGGIYKQLRSDRGEGFFPIPPDFTLETPGLAGFTLVVAVVSECDSTLLINTPAGNWYYDDDDNGNLDAMISLTSPSSGILDIWVGTADGAYCDAQLRLETF</sequence>
<comment type="caution">
    <text evidence="2">The sequence shown here is derived from an EMBL/GenBank/DDBJ whole genome shotgun (WGS) entry which is preliminary data.</text>
</comment>
<evidence type="ECO:0000313" key="2">
    <source>
        <dbReference type="EMBL" id="GIT93875.1"/>
    </source>
</evidence>
<dbReference type="PROSITE" id="PS51257">
    <property type="entry name" value="PROKAR_LIPOPROTEIN"/>
    <property type="match status" value="1"/>
</dbReference>
<evidence type="ECO:0000313" key="3">
    <source>
        <dbReference type="Proteomes" id="UP000786693"/>
    </source>
</evidence>
<name>A0ABQ4NHI5_9RHOB</name>